<dbReference type="GO" id="GO:0005524">
    <property type="term" value="F:ATP binding"/>
    <property type="evidence" value="ECO:0007669"/>
    <property type="project" value="UniProtKB-UniRule"/>
</dbReference>
<evidence type="ECO:0000259" key="21">
    <source>
        <dbReference type="PROSITE" id="PS51787"/>
    </source>
</evidence>
<keyword evidence="6 14" id="KW-0720">Serine protease</keyword>
<keyword evidence="8 14" id="KW-0346">Stress response</keyword>
<dbReference type="InterPro" id="IPR008269">
    <property type="entry name" value="Lon_proteolytic"/>
</dbReference>
<keyword evidence="23" id="KW-1185">Reference proteome</keyword>
<feature type="active site" evidence="14 16">
    <location>
        <position position="711"/>
    </location>
</feature>
<dbReference type="NCBIfam" id="TIGR00763">
    <property type="entry name" value="lon"/>
    <property type="match status" value="1"/>
</dbReference>
<comment type="subcellular location">
    <subcellularLocation>
        <location evidence="1 14 15">Cytoplasm</location>
    </subcellularLocation>
</comment>
<dbReference type="FunFam" id="3.40.50.300:FF:000021">
    <property type="entry name" value="Lon protease homolog"/>
    <property type="match status" value="1"/>
</dbReference>
<dbReference type="InterPro" id="IPR027543">
    <property type="entry name" value="Lon_bac"/>
</dbReference>
<keyword evidence="3 14" id="KW-0645">Protease</keyword>
<evidence type="ECO:0000256" key="12">
    <source>
        <dbReference type="ARBA" id="ARBA00071934"/>
    </source>
</evidence>
<dbReference type="InterPro" id="IPR003959">
    <property type="entry name" value="ATPase_AAA_core"/>
</dbReference>
<dbReference type="CDD" id="cd19500">
    <property type="entry name" value="RecA-like_Lon"/>
    <property type="match status" value="1"/>
</dbReference>
<dbReference type="GO" id="GO:0004252">
    <property type="term" value="F:serine-type endopeptidase activity"/>
    <property type="evidence" value="ECO:0007669"/>
    <property type="project" value="UniProtKB-UniRule"/>
</dbReference>
<dbReference type="PIRSF" id="PIRSF001174">
    <property type="entry name" value="Lon_proteas"/>
    <property type="match status" value="1"/>
</dbReference>
<evidence type="ECO:0000256" key="9">
    <source>
        <dbReference type="ARBA" id="ARBA00050665"/>
    </source>
</evidence>
<comment type="catalytic activity">
    <reaction evidence="9 14 15 18">
        <text>Hydrolysis of proteins in presence of ATP.</text>
        <dbReference type="EC" id="3.4.21.53"/>
    </reaction>
</comment>
<evidence type="ECO:0000256" key="3">
    <source>
        <dbReference type="ARBA" id="ARBA00022670"/>
    </source>
</evidence>
<evidence type="ECO:0000256" key="11">
    <source>
        <dbReference type="ARBA" id="ARBA00066743"/>
    </source>
</evidence>
<comment type="similarity">
    <text evidence="14 15 18 19">Belongs to the peptidase S16 family.</text>
</comment>
<evidence type="ECO:0000256" key="8">
    <source>
        <dbReference type="ARBA" id="ARBA00023016"/>
    </source>
</evidence>
<dbReference type="SUPFAM" id="SSF88697">
    <property type="entry name" value="PUA domain-like"/>
    <property type="match status" value="1"/>
</dbReference>
<dbReference type="PROSITE" id="PS51787">
    <property type="entry name" value="LON_N"/>
    <property type="match status" value="1"/>
</dbReference>
<evidence type="ECO:0000256" key="7">
    <source>
        <dbReference type="ARBA" id="ARBA00022840"/>
    </source>
</evidence>
<dbReference type="GO" id="GO:0006515">
    <property type="term" value="P:protein quality control for misfolded or incompletely synthesized proteins"/>
    <property type="evidence" value="ECO:0007669"/>
    <property type="project" value="UniProtKB-UniRule"/>
</dbReference>
<evidence type="ECO:0000259" key="20">
    <source>
        <dbReference type="PROSITE" id="PS51786"/>
    </source>
</evidence>
<dbReference type="RefSeq" id="WP_191840402.1">
    <property type="nucleotide sequence ID" value="NZ_BAAALB010000022.1"/>
</dbReference>
<dbReference type="Gene3D" id="3.40.50.300">
    <property type="entry name" value="P-loop containing nucleotide triphosphate hydrolases"/>
    <property type="match status" value="1"/>
</dbReference>
<evidence type="ECO:0000313" key="23">
    <source>
        <dbReference type="Proteomes" id="UP000619293"/>
    </source>
</evidence>
<organism evidence="22 23">
    <name type="scientific">Catellatospora chokoriensis</name>
    <dbReference type="NCBI Taxonomy" id="310353"/>
    <lineage>
        <taxon>Bacteria</taxon>
        <taxon>Bacillati</taxon>
        <taxon>Actinomycetota</taxon>
        <taxon>Actinomycetes</taxon>
        <taxon>Micromonosporales</taxon>
        <taxon>Micromonosporaceae</taxon>
        <taxon>Catellatospora</taxon>
    </lineage>
</organism>
<evidence type="ECO:0000256" key="2">
    <source>
        <dbReference type="ARBA" id="ARBA00022490"/>
    </source>
</evidence>
<dbReference type="Pfam" id="PF00004">
    <property type="entry name" value="AAA"/>
    <property type="match status" value="1"/>
</dbReference>
<dbReference type="InterPro" id="IPR027065">
    <property type="entry name" value="Lon_Prtase"/>
</dbReference>
<dbReference type="InterPro" id="IPR054594">
    <property type="entry name" value="Lon_lid"/>
</dbReference>
<keyword evidence="7 14" id="KW-0067">ATP-binding</keyword>
<dbReference type="HAMAP" id="MF_01973">
    <property type="entry name" value="lon_bact"/>
    <property type="match status" value="1"/>
</dbReference>
<gene>
    <name evidence="14 22" type="primary">lon</name>
    <name evidence="22" type="ORF">Cch02nite_65640</name>
</gene>
<dbReference type="Pfam" id="PF05362">
    <property type="entry name" value="Lon_C"/>
    <property type="match status" value="1"/>
</dbReference>
<evidence type="ECO:0000313" key="22">
    <source>
        <dbReference type="EMBL" id="GIF93120.1"/>
    </source>
</evidence>
<feature type="domain" description="Lon proteolytic" evidence="20">
    <location>
        <begin position="581"/>
        <end position="762"/>
    </location>
</feature>
<keyword evidence="4 14" id="KW-0547">Nucleotide-binding</keyword>
<evidence type="ECO:0000256" key="19">
    <source>
        <dbReference type="RuleBase" id="RU000591"/>
    </source>
</evidence>
<dbReference type="Gene3D" id="2.30.130.40">
    <property type="entry name" value="LON domain-like"/>
    <property type="match status" value="1"/>
</dbReference>
<proteinExistence type="evidence at transcript level"/>
<dbReference type="Pfam" id="PF02190">
    <property type="entry name" value="LON_substr_bdg"/>
    <property type="match status" value="1"/>
</dbReference>
<dbReference type="PROSITE" id="PS01046">
    <property type="entry name" value="LON_SER"/>
    <property type="match status" value="1"/>
</dbReference>
<dbReference type="SUPFAM" id="SSF54211">
    <property type="entry name" value="Ribosomal protein S5 domain 2-like"/>
    <property type="match status" value="1"/>
</dbReference>
<dbReference type="InterPro" id="IPR046336">
    <property type="entry name" value="Lon_prtase_N_sf"/>
</dbReference>
<dbReference type="AlphaFoldDB" id="A0A8J3K9I4"/>
<evidence type="ECO:0000256" key="18">
    <source>
        <dbReference type="PROSITE-ProRule" id="PRU01122"/>
    </source>
</evidence>
<dbReference type="GO" id="GO:0004176">
    <property type="term" value="F:ATP-dependent peptidase activity"/>
    <property type="evidence" value="ECO:0007669"/>
    <property type="project" value="UniProtKB-UniRule"/>
</dbReference>
<dbReference type="EMBL" id="BONG01000056">
    <property type="protein sequence ID" value="GIF93120.1"/>
    <property type="molecule type" value="Genomic_DNA"/>
</dbReference>
<evidence type="ECO:0000256" key="14">
    <source>
        <dbReference type="HAMAP-Rule" id="MF_01973"/>
    </source>
</evidence>
<reference evidence="22 23" key="1">
    <citation type="submission" date="2021-01" db="EMBL/GenBank/DDBJ databases">
        <title>Whole genome shotgun sequence of Catellatospora chokoriensis NBRC 107358.</title>
        <authorList>
            <person name="Komaki H."/>
            <person name="Tamura T."/>
        </authorList>
    </citation>
    <scope>NUCLEOTIDE SEQUENCE [LARGE SCALE GENOMIC DNA]</scope>
    <source>
        <strain evidence="22 23">NBRC 107358</strain>
    </source>
</reference>
<dbReference type="Gene3D" id="1.10.8.60">
    <property type="match status" value="1"/>
</dbReference>
<accession>A0A8J3K9I4</accession>
<evidence type="ECO:0000256" key="1">
    <source>
        <dbReference type="ARBA" id="ARBA00004496"/>
    </source>
</evidence>
<keyword evidence="5 14" id="KW-0378">Hydrolase</keyword>
<feature type="domain" description="Lon N-terminal" evidence="21">
    <location>
        <begin position="4"/>
        <end position="187"/>
    </location>
</feature>
<dbReference type="InterPro" id="IPR004815">
    <property type="entry name" value="Lon_bac/euk-typ"/>
</dbReference>
<comment type="caution">
    <text evidence="22">The sequence shown here is derived from an EMBL/GenBank/DDBJ whole genome shotgun (WGS) entry which is preliminary data.</text>
</comment>
<keyword evidence="2 14" id="KW-0963">Cytoplasm</keyword>
<dbReference type="Gene3D" id="3.30.230.10">
    <property type="match status" value="1"/>
</dbReference>
<dbReference type="InterPro" id="IPR015947">
    <property type="entry name" value="PUA-like_sf"/>
</dbReference>
<name>A0A8J3K9I4_9ACTN</name>
<dbReference type="GO" id="GO:0034605">
    <property type="term" value="P:cellular response to heat"/>
    <property type="evidence" value="ECO:0007669"/>
    <property type="project" value="UniProtKB-UniRule"/>
</dbReference>
<evidence type="ECO:0000256" key="16">
    <source>
        <dbReference type="PIRSR" id="PIRSR001174-1"/>
    </source>
</evidence>
<dbReference type="InterPro" id="IPR014721">
    <property type="entry name" value="Ribsml_uS5_D2-typ_fold_subgr"/>
</dbReference>
<dbReference type="Proteomes" id="UP000619293">
    <property type="component" value="Unassembled WGS sequence"/>
</dbReference>
<sequence length="787" mass="83285">MTTLPVLPLDDAVLLPGNVVAVALQPDTQAAIDAARASGDKTVLAVPRLDGEYGSYGVTAVIEKVGRLPSGERAAVLRGVTRARIGSGVPGPGAALWVEATLVTEPEPAGKAKELAREYKALVVAELQQRGAWQVVDAVERMTDLGELADSAGYAPWLTLAQKVELLGSPDVTARLELLVGWAREHAAEQEVSEKINSEVREGLEKSQREFLLRQQLAAIRKELGEDEPEGTADYRSRVEAADLPEKVREAALREVGKLERASDASPETSWIRTWLDTVLEMPWNVRTDDNTDLAAARAVLDADHAGLDDVKERILEYLAVRNRRAARNLEVVGGRGSGAVLALAGPPGVGKTSLGESVARALGRKFVRVSLGGVRDEAEIRGHRRTYVGALPGRLVRALREAGSMNPVVLLDEVDKISAGYAGDPAAALLEVLDPAQNHTFRDHYLEVDLDLSDVLFLATANVVETIPGPLLDRMELVTLDGYTEQEKVAIARDHLLPRQLDRAGLTADEVSISDGALGAIAAEHTREAGVRQLERALARILRKVAVKQAGDSGQVQVDDGNLKEFLGRPRFTPESAERTATPGVATGLAVTGAGGDVLFIEATSMDGEPGLTLTGQLGDVMKESAHIALSYLRSHGRKLGLDPNALAGRRIHLHVPAGAVPKDGPSAGITMVTALASLASGRPVRPEFGMTGEVTLNGRVLPIGGVKQKLLAAHRAGLTEVIIPARNEPDLDDVPADVREGLTIHVLSDVADVLALALRPVEPADGVALAGGDTATPAEPALAGA</sequence>
<dbReference type="InterPro" id="IPR003593">
    <property type="entry name" value="AAA+_ATPase"/>
</dbReference>
<dbReference type="InterPro" id="IPR008268">
    <property type="entry name" value="Peptidase_S16_AS"/>
</dbReference>
<evidence type="ECO:0000256" key="10">
    <source>
        <dbReference type="ARBA" id="ARBA00053875"/>
    </source>
</evidence>
<evidence type="ECO:0000256" key="4">
    <source>
        <dbReference type="ARBA" id="ARBA00022741"/>
    </source>
</evidence>
<comment type="induction">
    <text evidence="14">By heat shock.</text>
</comment>
<dbReference type="GO" id="GO:0043565">
    <property type="term" value="F:sequence-specific DNA binding"/>
    <property type="evidence" value="ECO:0007669"/>
    <property type="project" value="UniProtKB-UniRule"/>
</dbReference>
<dbReference type="Gene3D" id="1.20.58.1480">
    <property type="match status" value="1"/>
</dbReference>
<dbReference type="GO" id="GO:0016887">
    <property type="term" value="F:ATP hydrolysis activity"/>
    <property type="evidence" value="ECO:0007669"/>
    <property type="project" value="UniProtKB-UniRule"/>
</dbReference>
<feature type="binding site" evidence="14 17">
    <location>
        <begin position="346"/>
        <end position="353"/>
    </location>
    <ligand>
        <name>ATP</name>
        <dbReference type="ChEBI" id="CHEBI:30616"/>
    </ligand>
</feature>
<dbReference type="InterPro" id="IPR027417">
    <property type="entry name" value="P-loop_NTPase"/>
</dbReference>
<protein>
    <recommendedName>
        <fullName evidence="12 14">Lon protease</fullName>
        <ecNumber evidence="11 14">3.4.21.53</ecNumber>
    </recommendedName>
    <alternativeName>
        <fullName evidence="13 14">ATP-dependent protease La</fullName>
    </alternativeName>
</protein>
<dbReference type="SMART" id="SM00464">
    <property type="entry name" value="LON"/>
    <property type="match status" value="1"/>
</dbReference>
<dbReference type="PANTHER" id="PTHR10046">
    <property type="entry name" value="ATP DEPENDENT LON PROTEASE FAMILY MEMBER"/>
    <property type="match status" value="1"/>
</dbReference>
<feature type="active site" evidence="14 16">
    <location>
        <position position="668"/>
    </location>
</feature>
<dbReference type="GO" id="GO:0005737">
    <property type="term" value="C:cytoplasm"/>
    <property type="evidence" value="ECO:0007669"/>
    <property type="project" value="UniProtKB-SubCell"/>
</dbReference>
<evidence type="ECO:0000256" key="5">
    <source>
        <dbReference type="ARBA" id="ARBA00022801"/>
    </source>
</evidence>
<dbReference type="SUPFAM" id="SSF52540">
    <property type="entry name" value="P-loop containing nucleoside triphosphate hydrolases"/>
    <property type="match status" value="1"/>
</dbReference>
<evidence type="ECO:0000256" key="15">
    <source>
        <dbReference type="PIRNR" id="PIRNR001174"/>
    </source>
</evidence>
<dbReference type="EC" id="3.4.21.53" evidence="11 14"/>
<dbReference type="Gene3D" id="1.20.5.5270">
    <property type="match status" value="1"/>
</dbReference>
<comment type="subunit">
    <text evidence="14 15">Homohexamer. Organized in a ring with a central cavity.</text>
</comment>
<dbReference type="SMART" id="SM00382">
    <property type="entry name" value="AAA"/>
    <property type="match status" value="1"/>
</dbReference>
<evidence type="ECO:0000256" key="6">
    <source>
        <dbReference type="ARBA" id="ARBA00022825"/>
    </source>
</evidence>
<dbReference type="Pfam" id="PF22667">
    <property type="entry name" value="Lon_lid"/>
    <property type="match status" value="1"/>
</dbReference>
<comment type="function">
    <text evidence="10 14">ATP-dependent serine protease that mediates the selective degradation of mutant and abnormal proteins as well as certain short-lived regulatory proteins. Required for cellular homeostasis and for survival from DNA damage and developmental changes induced by stress. Degrades polypeptides processively to yield small peptide fragments that are 5 to 10 amino acids long. Binds to DNA in a double-stranded, site-specific manner.</text>
</comment>
<dbReference type="InterPro" id="IPR020568">
    <property type="entry name" value="Ribosomal_Su5_D2-typ_SF"/>
</dbReference>
<dbReference type="PROSITE" id="PS51786">
    <property type="entry name" value="LON_PROTEOLYTIC"/>
    <property type="match status" value="1"/>
</dbReference>
<dbReference type="InterPro" id="IPR003111">
    <property type="entry name" value="Lon_prtase_N"/>
</dbReference>
<evidence type="ECO:0000256" key="13">
    <source>
        <dbReference type="ARBA" id="ARBA00082722"/>
    </source>
</evidence>
<dbReference type="PRINTS" id="PR00830">
    <property type="entry name" value="ENDOLAPTASE"/>
</dbReference>
<evidence type="ECO:0000256" key="17">
    <source>
        <dbReference type="PIRSR" id="PIRSR001174-2"/>
    </source>
</evidence>